<dbReference type="EMBL" id="DXBX01000017">
    <property type="protein sequence ID" value="HIZ32325.1"/>
    <property type="molecule type" value="Genomic_DNA"/>
</dbReference>
<dbReference type="CDD" id="cd06170">
    <property type="entry name" value="LuxR_C_like"/>
    <property type="match status" value="1"/>
</dbReference>
<dbReference type="PRINTS" id="PR00038">
    <property type="entry name" value="HTHLUXR"/>
</dbReference>
<keyword evidence="1" id="KW-0805">Transcription regulation</keyword>
<evidence type="ECO:0000256" key="2">
    <source>
        <dbReference type="ARBA" id="ARBA00023125"/>
    </source>
</evidence>
<comment type="caution">
    <text evidence="5">The sequence shown here is derived from an EMBL/GenBank/DDBJ whole genome shotgun (WGS) entry which is preliminary data.</text>
</comment>
<dbReference type="PANTHER" id="PTHR44688">
    <property type="entry name" value="DNA-BINDING TRANSCRIPTIONAL ACTIVATOR DEVR_DOSR"/>
    <property type="match status" value="1"/>
</dbReference>
<dbReference type="Gene3D" id="3.30.450.20">
    <property type="entry name" value="PAS domain"/>
    <property type="match status" value="1"/>
</dbReference>
<evidence type="ECO:0000313" key="5">
    <source>
        <dbReference type="EMBL" id="HIZ32325.1"/>
    </source>
</evidence>
<feature type="domain" description="HTH luxR-type" evidence="4">
    <location>
        <begin position="186"/>
        <end position="251"/>
    </location>
</feature>
<evidence type="ECO:0000256" key="3">
    <source>
        <dbReference type="ARBA" id="ARBA00023163"/>
    </source>
</evidence>
<gene>
    <name evidence="5" type="ORF">H9814_02090</name>
</gene>
<sequence>MNAQEQELKEILTGQPFDRVHPQTELLEKRKHMAQSYAETENGIAVLSDFQENTCYIYSGSFGRCIGLQDTAIKADSAFEEEIFRCIPPDELLERHVLELRFYQFQQTLPLSERTYYNMVCTLHFRTTDARTIPVLHRSYYWETTAHGSIWLGLCLYSPFLEAEHKLSGQIIDNRTGQAILPETYRQLDKQMLSPREKEVLALLAKGESSKQIAQTLCLSVNTIYRHRQNILSALQVNNTAAAVEIGLRLHLIP</sequence>
<keyword evidence="3" id="KW-0804">Transcription</keyword>
<proteinExistence type="predicted"/>
<name>A0A9D2E7P4_9BACE</name>
<keyword evidence="2" id="KW-0238">DNA-binding</keyword>
<dbReference type="Gene3D" id="1.10.10.10">
    <property type="entry name" value="Winged helix-like DNA-binding domain superfamily/Winged helix DNA-binding domain"/>
    <property type="match status" value="1"/>
</dbReference>
<evidence type="ECO:0000313" key="6">
    <source>
        <dbReference type="Proteomes" id="UP000824028"/>
    </source>
</evidence>
<dbReference type="PROSITE" id="PS50043">
    <property type="entry name" value="HTH_LUXR_2"/>
    <property type="match status" value="1"/>
</dbReference>
<dbReference type="InterPro" id="IPR000792">
    <property type="entry name" value="Tscrpt_reg_LuxR_C"/>
</dbReference>
<dbReference type="SMART" id="SM00421">
    <property type="entry name" value="HTH_LUXR"/>
    <property type="match status" value="1"/>
</dbReference>
<reference evidence="5" key="2">
    <citation type="submission" date="2021-04" db="EMBL/GenBank/DDBJ databases">
        <authorList>
            <person name="Gilroy R."/>
        </authorList>
    </citation>
    <scope>NUCLEOTIDE SEQUENCE</scope>
    <source>
        <strain evidence="5">ChiHjej9B8-1298</strain>
    </source>
</reference>
<reference evidence="5" key="1">
    <citation type="journal article" date="2021" name="PeerJ">
        <title>Extensive microbial diversity within the chicken gut microbiome revealed by metagenomics and culture.</title>
        <authorList>
            <person name="Gilroy R."/>
            <person name="Ravi A."/>
            <person name="Getino M."/>
            <person name="Pursley I."/>
            <person name="Horton D.L."/>
            <person name="Alikhan N.F."/>
            <person name="Baker D."/>
            <person name="Gharbi K."/>
            <person name="Hall N."/>
            <person name="Watson M."/>
            <person name="Adriaenssens E.M."/>
            <person name="Foster-Nyarko E."/>
            <person name="Jarju S."/>
            <person name="Secka A."/>
            <person name="Antonio M."/>
            <person name="Oren A."/>
            <person name="Chaudhuri R.R."/>
            <person name="La Ragione R."/>
            <person name="Hildebrand F."/>
            <person name="Pallen M.J."/>
        </authorList>
    </citation>
    <scope>NUCLEOTIDE SEQUENCE</scope>
    <source>
        <strain evidence="5">ChiHjej9B8-1298</strain>
    </source>
</reference>
<dbReference type="AlphaFoldDB" id="A0A9D2E7P4"/>
<evidence type="ECO:0000256" key="1">
    <source>
        <dbReference type="ARBA" id="ARBA00023015"/>
    </source>
</evidence>
<dbReference type="Proteomes" id="UP000824028">
    <property type="component" value="Unassembled WGS sequence"/>
</dbReference>
<dbReference type="Pfam" id="PF00196">
    <property type="entry name" value="GerE"/>
    <property type="match status" value="1"/>
</dbReference>
<evidence type="ECO:0000259" key="4">
    <source>
        <dbReference type="PROSITE" id="PS50043"/>
    </source>
</evidence>
<dbReference type="PANTHER" id="PTHR44688:SF16">
    <property type="entry name" value="DNA-BINDING TRANSCRIPTIONAL ACTIVATOR DEVR_DOSR"/>
    <property type="match status" value="1"/>
</dbReference>
<accession>A0A9D2E7P4</accession>
<organism evidence="5 6">
    <name type="scientific">Candidatus Bacteroides merdigallinarum</name>
    <dbReference type="NCBI Taxonomy" id="2838473"/>
    <lineage>
        <taxon>Bacteria</taxon>
        <taxon>Pseudomonadati</taxon>
        <taxon>Bacteroidota</taxon>
        <taxon>Bacteroidia</taxon>
        <taxon>Bacteroidales</taxon>
        <taxon>Bacteroidaceae</taxon>
        <taxon>Bacteroides</taxon>
    </lineage>
</organism>
<dbReference type="InterPro" id="IPR036388">
    <property type="entry name" value="WH-like_DNA-bd_sf"/>
</dbReference>
<dbReference type="InterPro" id="IPR016032">
    <property type="entry name" value="Sig_transdc_resp-reg_C-effctor"/>
</dbReference>
<dbReference type="GO" id="GO:0006355">
    <property type="term" value="P:regulation of DNA-templated transcription"/>
    <property type="evidence" value="ECO:0007669"/>
    <property type="project" value="InterPro"/>
</dbReference>
<dbReference type="SUPFAM" id="SSF46894">
    <property type="entry name" value="C-terminal effector domain of the bipartite response regulators"/>
    <property type="match status" value="1"/>
</dbReference>
<dbReference type="GO" id="GO:0003677">
    <property type="term" value="F:DNA binding"/>
    <property type="evidence" value="ECO:0007669"/>
    <property type="project" value="UniProtKB-KW"/>
</dbReference>
<protein>
    <submittedName>
        <fullName evidence="5">LuxR C-terminal-related transcriptional regulator</fullName>
    </submittedName>
</protein>